<dbReference type="Proteomes" id="UP001595953">
    <property type="component" value="Unassembled WGS sequence"/>
</dbReference>
<evidence type="ECO:0000313" key="1">
    <source>
        <dbReference type="EMBL" id="MFC4722456.1"/>
    </source>
</evidence>
<name>A0ABV9N4U2_9FLAO</name>
<evidence type="ECO:0000313" key="2">
    <source>
        <dbReference type="Proteomes" id="UP001595953"/>
    </source>
</evidence>
<keyword evidence="2" id="KW-1185">Reference proteome</keyword>
<dbReference type="RefSeq" id="WP_387962979.1">
    <property type="nucleotide sequence ID" value="NZ_JBHSGP010000014.1"/>
</dbReference>
<protein>
    <submittedName>
        <fullName evidence="1">Uncharacterized protein</fullName>
    </submittedName>
</protein>
<organism evidence="1 2">
    <name type="scientific">Geojedonia litorea</name>
    <dbReference type="NCBI Taxonomy" id="1268269"/>
    <lineage>
        <taxon>Bacteria</taxon>
        <taxon>Pseudomonadati</taxon>
        <taxon>Bacteroidota</taxon>
        <taxon>Flavobacteriia</taxon>
        <taxon>Flavobacteriales</taxon>
        <taxon>Flavobacteriaceae</taxon>
        <taxon>Geojedonia</taxon>
    </lineage>
</organism>
<dbReference type="EMBL" id="JBHSGP010000014">
    <property type="protein sequence ID" value="MFC4722456.1"/>
    <property type="molecule type" value="Genomic_DNA"/>
</dbReference>
<reference evidence="2" key="1">
    <citation type="journal article" date="2019" name="Int. J. Syst. Evol. Microbiol.">
        <title>The Global Catalogue of Microorganisms (GCM) 10K type strain sequencing project: providing services to taxonomists for standard genome sequencing and annotation.</title>
        <authorList>
            <consortium name="The Broad Institute Genomics Platform"/>
            <consortium name="The Broad Institute Genome Sequencing Center for Infectious Disease"/>
            <person name="Wu L."/>
            <person name="Ma J."/>
        </authorList>
    </citation>
    <scope>NUCLEOTIDE SEQUENCE [LARGE SCALE GENOMIC DNA]</scope>
    <source>
        <strain evidence="2">CCUG 63682</strain>
    </source>
</reference>
<dbReference type="InterPro" id="IPR017853">
    <property type="entry name" value="GH"/>
</dbReference>
<proteinExistence type="predicted"/>
<sequence>MMKTITTFLLTLYLVMSGKNDKTTASVKREISKSWWKEDILYQIYSQSFKDYDGNRFGEFKGVILSLN</sequence>
<gene>
    <name evidence="1" type="ORF">ACFO5O_08985</name>
</gene>
<comment type="caution">
    <text evidence="1">The sequence shown here is derived from an EMBL/GenBank/DDBJ whole genome shotgun (WGS) entry which is preliminary data.</text>
</comment>
<dbReference type="SUPFAM" id="SSF51445">
    <property type="entry name" value="(Trans)glycosidases"/>
    <property type="match status" value="1"/>
</dbReference>
<accession>A0ABV9N4U2</accession>
<dbReference type="Gene3D" id="3.20.20.80">
    <property type="entry name" value="Glycosidases"/>
    <property type="match status" value="1"/>
</dbReference>